<dbReference type="Proteomes" id="UP000118426">
    <property type="component" value="Segment"/>
</dbReference>
<keyword evidence="2" id="KW-1185">Reference proteome</keyword>
<evidence type="ECO:0000313" key="2">
    <source>
        <dbReference type="Proteomes" id="UP000118426"/>
    </source>
</evidence>
<accession>K7PCJ8</accession>
<dbReference type="KEGG" id="vg:14011186"/>
<protein>
    <submittedName>
        <fullName evidence="1">Protein ORF21</fullName>
    </submittedName>
</protein>
<proteinExistence type="predicted"/>
<reference evidence="1 2" key="1">
    <citation type="journal article" date="2013" name="J. Virol.">
        <title>Comparative genomics of carp herpesviruses.</title>
        <authorList>
            <person name="Davison A.J."/>
            <person name="Kurobe T."/>
            <person name="Gatherer D."/>
            <person name="Cunningham C."/>
            <person name="Korf I."/>
            <person name="Fukuda H."/>
            <person name="Hedrick R.P."/>
            <person name="Waltzek T.B."/>
        </authorList>
    </citation>
    <scope>NUCLEOTIDE SEQUENCE [LARGE SCALE GENOMIC DNA]</scope>
    <source>
        <strain evidence="1">NG-J1</strain>
    </source>
</reference>
<dbReference type="EMBL" id="JQ815363">
    <property type="protein sequence ID" value="AFJ20330.1"/>
    <property type="molecule type" value="Genomic_DNA"/>
</dbReference>
<dbReference type="GeneID" id="14011186"/>
<gene>
    <name evidence="1" type="ORF">CyHV1_ORF21</name>
</gene>
<evidence type="ECO:0000313" key="1">
    <source>
        <dbReference type="EMBL" id="AFJ20330.1"/>
    </source>
</evidence>
<dbReference type="RefSeq" id="YP_007003695.1">
    <property type="nucleotide sequence ID" value="NC_019491.1"/>
</dbReference>
<name>K7PCJ8_9VIRU</name>
<organism evidence="1 2">
    <name type="scientific">Cyprinid herpesvirus 1</name>
    <dbReference type="NCBI Taxonomy" id="317858"/>
    <lineage>
        <taxon>Viruses</taxon>
        <taxon>Duplodnaviria</taxon>
        <taxon>Heunggongvirae</taxon>
        <taxon>Peploviricota</taxon>
        <taxon>Herviviricetes</taxon>
        <taxon>Herpesvirales</taxon>
        <taxon>Alloherpesviridae</taxon>
        <taxon>Cyvirus</taxon>
        <taxon>Cyvirus cyprinidallo1</taxon>
    </lineage>
</organism>
<sequence length="315" mass="36088">MALALTYADPNKCSHTVGECDESWYLFNEQDSEALAQSTLLVWEPKSAPTRVWTSVRNKVAMFKLAHRYEPTIWCNPCGKKCSEVPTKEREEESAQDSTRSTRSLYQWDYFRLTWRGRGGRMRQNADEDRVVQLHSHPPINLEEASSRPPLRALVETETVVMSQEQGLLRPARSWSVAHAGYLFQFDHNLGSNHTHAKMTNSSLAIPLRLKQGTCIITETSAHNHTRCSFSGARFLGRWCITHLGLTEYEQYCITLAHIVRLEGKIALLKFDLFLDRNPDNTFKVNQLIYLLHSCSAFNLRNEKVPWQTCGALTK</sequence>